<reference evidence="3" key="1">
    <citation type="submission" date="2023-07" db="EMBL/GenBank/DDBJ databases">
        <title>30 novel species of actinomycetes from the DSMZ collection.</title>
        <authorList>
            <person name="Nouioui I."/>
        </authorList>
    </citation>
    <scope>NUCLEOTIDE SEQUENCE [LARGE SCALE GENOMIC DNA]</scope>
    <source>
        <strain evidence="3">DSM 41770</strain>
    </source>
</reference>
<feature type="domain" description="VOC" evidence="1">
    <location>
        <begin position="4"/>
        <end position="123"/>
    </location>
</feature>
<dbReference type="InterPro" id="IPR004360">
    <property type="entry name" value="Glyas_Fos-R_dOase_dom"/>
</dbReference>
<proteinExistence type="predicted"/>
<evidence type="ECO:0000313" key="3">
    <source>
        <dbReference type="Proteomes" id="UP001183777"/>
    </source>
</evidence>
<dbReference type="InterPro" id="IPR029068">
    <property type="entry name" value="Glyas_Bleomycin-R_OHBP_Dase"/>
</dbReference>
<dbReference type="InterPro" id="IPR037523">
    <property type="entry name" value="VOC_core"/>
</dbReference>
<organism evidence="2 3">
    <name type="scientific">Streptomyces salyersiae</name>
    <dbReference type="NCBI Taxonomy" id="3075530"/>
    <lineage>
        <taxon>Bacteria</taxon>
        <taxon>Bacillati</taxon>
        <taxon>Actinomycetota</taxon>
        <taxon>Actinomycetes</taxon>
        <taxon>Kitasatosporales</taxon>
        <taxon>Streptomycetaceae</taxon>
        <taxon>Streptomyces</taxon>
    </lineage>
</organism>
<protein>
    <submittedName>
        <fullName evidence="2">VOC family protein</fullName>
    </submittedName>
</protein>
<gene>
    <name evidence="2" type="ORF">RM649_03680</name>
</gene>
<evidence type="ECO:0000313" key="2">
    <source>
        <dbReference type="EMBL" id="MDT0426747.1"/>
    </source>
</evidence>
<dbReference type="SUPFAM" id="SSF54593">
    <property type="entry name" value="Glyoxalase/Bleomycin resistance protein/Dihydroxybiphenyl dioxygenase"/>
    <property type="match status" value="1"/>
</dbReference>
<dbReference type="Gene3D" id="3.10.180.10">
    <property type="entry name" value="2,3-Dihydroxybiphenyl 1,2-Dioxygenase, domain 1"/>
    <property type="match status" value="1"/>
</dbReference>
<name>A0ABU2RD06_9ACTN</name>
<comment type="caution">
    <text evidence="2">The sequence shown here is derived from an EMBL/GenBank/DDBJ whole genome shotgun (WGS) entry which is preliminary data.</text>
</comment>
<evidence type="ECO:0000259" key="1">
    <source>
        <dbReference type="PROSITE" id="PS51819"/>
    </source>
</evidence>
<dbReference type="Proteomes" id="UP001183777">
    <property type="component" value="Unassembled WGS sequence"/>
</dbReference>
<dbReference type="Pfam" id="PF00903">
    <property type="entry name" value="Glyoxalase"/>
    <property type="match status" value="1"/>
</dbReference>
<dbReference type="RefSeq" id="WP_014045656.1">
    <property type="nucleotide sequence ID" value="NZ_JAVREX010000001.1"/>
</dbReference>
<dbReference type="EMBL" id="JAVREX010000001">
    <property type="protein sequence ID" value="MDT0426747.1"/>
    <property type="molecule type" value="Genomic_DNA"/>
</dbReference>
<accession>A0ABU2RD06</accession>
<sequence length="133" mass="14491">MLRGLTTVRFHAADLPAAKTWYTEFLGIAPYFERPGYAEFRIGDYQHELGLLDSAYAGDLGGHGDGAAAGAVVYWHVDDVRDALERLLALGAVAHEPVREFGEGFVGASVVDPFGNILGIMQNRHYLEVLSGR</sequence>
<dbReference type="CDD" id="cd06587">
    <property type="entry name" value="VOC"/>
    <property type="match status" value="1"/>
</dbReference>
<dbReference type="PROSITE" id="PS51819">
    <property type="entry name" value="VOC"/>
    <property type="match status" value="1"/>
</dbReference>
<keyword evidence="3" id="KW-1185">Reference proteome</keyword>